<comment type="caution">
    <text evidence="1">The sequence shown here is derived from an EMBL/GenBank/DDBJ whole genome shotgun (WGS) entry which is preliminary data.</text>
</comment>
<accession>A0A8T2JMA4</accession>
<dbReference type="EMBL" id="JAACNH010000004">
    <property type="protein sequence ID" value="KAG8444577.1"/>
    <property type="molecule type" value="Genomic_DNA"/>
</dbReference>
<dbReference type="AlphaFoldDB" id="A0A8T2JMA4"/>
<sequence>MQQTIAGFAVLRDTPPKYWVQWLTLEEMVPLPPVHLMDCEIEDIWGISKDLLDEKHKDESSEDTNSPVYRYDWKELHSIAKKYHGGYAKLQSHVLQKISIENHEDLEWLYCQFIRNRFQWLFSYWLFGLSKSCAKQLQRIYLWWKRYDKRKVSCWGSTDCDVQYFASLHSITEDYWNGKLAGGDENMGIQTVENYFSMCRSLLAWILGRKWGRFKQKKVYQDTLDGVYRMLKVELQMSVVNHDQFWSAAKVQMLRICTLEDTAGNYVNWKIIDSLPCYRLYMMSGDPFYLEHIRGFLTRKQFISNWFLKEENFWVRNLLPENLFQLLEYDTKIYEERLHGDTMTAYLTRLIWLYLHSGQQLYIEAMKGFVYECAYASFSSQVYESGNIISPYFHF</sequence>
<evidence type="ECO:0000313" key="1">
    <source>
        <dbReference type="EMBL" id="KAG8444577.1"/>
    </source>
</evidence>
<name>A0A8T2JMA4_9PIPI</name>
<proteinExistence type="predicted"/>
<dbReference type="EMBL" id="JAACNH010000004">
    <property type="protein sequence ID" value="KAG8444576.1"/>
    <property type="molecule type" value="Genomic_DNA"/>
</dbReference>
<keyword evidence="2" id="KW-1185">Reference proteome</keyword>
<gene>
    <name evidence="1" type="ORF">GDO86_009660</name>
</gene>
<dbReference type="OrthoDB" id="9856535at2759"/>
<evidence type="ECO:0000313" key="2">
    <source>
        <dbReference type="Proteomes" id="UP000812440"/>
    </source>
</evidence>
<organism evidence="1 2">
    <name type="scientific">Hymenochirus boettgeri</name>
    <name type="common">Congo dwarf clawed frog</name>
    <dbReference type="NCBI Taxonomy" id="247094"/>
    <lineage>
        <taxon>Eukaryota</taxon>
        <taxon>Metazoa</taxon>
        <taxon>Chordata</taxon>
        <taxon>Craniata</taxon>
        <taxon>Vertebrata</taxon>
        <taxon>Euteleostomi</taxon>
        <taxon>Amphibia</taxon>
        <taxon>Batrachia</taxon>
        <taxon>Anura</taxon>
        <taxon>Pipoidea</taxon>
        <taxon>Pipidae</taxon>
        <taxon>Pipinae</taxon>
        <taxon>Hymenochirus</taxon>
    </lineage>
</organism>
<reference evidence="1" key="1">
    <citation type="thesis" date="2020" institute="ProQuest LLC" country="789 East Eisenhower Parkway, Ann Arbor, MI, USA">
        <title>Comparative Genomics and Chromosome Evolution.</title>
        <authorList>
            <person name="Mudd A.B."/>
        </authorList>
    </citation>
    <scope>NUCLEOTIDE SEQUENCE</scope>
    <source>
        <strain evidence="1">Female2</strain>
        <tissue evidence="1">Blood</tissue>
    </source>
</reference>
<dbReference type="Proteomes" id="UP000812440">
    <property type="component" value="Chromosome 5"/>
</dbReference>
<protein>
    <submittedName>
        <fullName evidence="1">Uncharacterized protein</fullName>
    </submittedName>
</protein>